<comment type="caution">
    <text evidence="1">The sequence shown here is derived from an EMBL/GenBank/DDBJ whole genome shotgun (WGS) entry which is preliminary data.</text>
</comment>
<name>A0A409X8Z5_PSICY</name>
<gene>
    <name evidence="1" type="ORF">CVT25_014755</name>
</gene>
<dbReference type="Proteomes" id="UP000283269">
    <property type="component" value="Unassembled WGS sequence"/>
</dbReference>
<dbReference type="AlphaFoldDB" id="A0A409X8Z5"/>
<organism evidence="1 2">
    <name type="scientific">Psilocybe cyanescens</name>
    <dbReference type="NCBI Taxonomy" id="93625"/>
    <lineage>
        <taxon>Eukaryota</taxon>
        <taxon>Fungi</taxon>
        <taxon>Dikarya</taxon>
        <taxon>Basidiomycota</taxon>
        <taxon>Agaricomycotina</taxon>
        <taxon>Agaricomycetes</taxon>
        <taxon>Agaricomycetidae</taxon>
        <taxon>Agaricales</taxon>
        <taxon>Agaricineae</taxon>
        <taxon>Strophariaceae</taxon>
        <taxon>Psilocybe</taxon>
    </lineage>
</organism>
<protein>
    <submittedName>
        <fullName evidence="1">Uncharacterized protein</fullName>
    </submittedName>
</protein>
<evidence type="ECO:0000313" key="2">
    <source>
        <dbReference type="Proteomes" id="UP000283269"/>
    </source>
</evidence>
<sequence length="99" mass="10666">MSSTVFLNRIHQLALVLHVSQWSDPSESVHRNGAGSGRYGMNTTGVALVKLRSSFFDVLHRTGNEFALMGTLQISCGAKAPLIHSNMCKCKSVSTSANT</sequence>
<dbReference type="EMBL" id="NHYD01002344">
    <property type="protein sequence ID" value="PPQ87200.1"/>
    <property type="molecule type" value="Genomic_DNA"/>
</dbReference>
<evidence type="ECO:0000313" key="1">
    <source>
        <dbReference type="EMBL" id="PPQ87200.1"/>
    </source>
</evidence>
<reference evidence="1 2" key="1">
    <citation type="journal article" date="2018" name="Evol. Lett.">
        <title>Horizontal gene cluster transfer increased hallucinogenic mushroom diversity.</title>
        <authorList>
            <person name="Reynolds H.T."/>
            <person name="Vijayakumar V."/>
            <person name="Gluck-Thaler E."/>
            <person name="Korotkin H.B."/>
            <person name="Matheny P.B."/>
            <person name="Slot J.C."/>
        </authorList>
    </citation>
    <scope>NUCLEOTIDE SEQUENCE [LARGE SCALE GENOMIC DNA]</scope>
    <source>
        <strain evidence="1 2">2631</strain>
    </source>
</reference>
<proteinExistence type="predicted"/>
<dbReference type="InParanoid" id="A0A409X8Z5"/>
<accession>A0A409X8Z5</accession>
<keyword evidence="2" id="KW-1185">Reference proteome</keyword>